<feature type="transmembrane region" description="Helical" evidence="1">
    <location>
        <begin position="153"/>
        <end position="173"/>
    </location>
</feature>
<organism evidence="3 4">
    <name type="scientific">Edaphochlamys debaryana</name>
    <dbReference type="NCBI Taxonomy" id="47281"/>
    <lineage>
        <taxon>Eukaryota</taxon>
        <taxon>Viridiplantae</taxon>
        <taxon>Chlorophyta</taxon>
        <taxon>core chlorophytes</taxon>
        <taxon>Chlorophyceae</taxon>
        <taxon>CS clade</taxon>
        <taxon>Chlamydomonadales</taxon>
        <taxon>Chlamydomonadales incertae sedis</taxon>
        <taxon>Edaphochlamys</taxon>
    </lineage>
</organism>
<protein>
    <recommendedName>
        <fullName evidence="2">CAAX prenyl protease 2/Lysostaphin resistance protein A-like domain-containing protein</fullName>
    </recommendedName>
</protein>
<feature type="transmembrane region" description="Helical" evidence="1">
    <location>
        <begin position="57"/>
        <end position="77"/>
    </location>
</feature>
<evidence type="ECO:0000313" key="3">
    <source>
        <dbReference type="EMBL" id="KAG2492645.1"/>
    </source>
</evidence>
<keyword evidence="1" id="KW-0812">Transmembrane</keyword>
<sequence length="184" mass="19221">MLRLFWRRLAASALTFPTLRGWGYVAAALGASAAVSLPLGLATGFFNPRQRVRDTSLVLRVSAGAFVVPALLEEAVFRAALLPHPAVDPAGALGPAAFARAAVGPLALFVVAHLANPRPQSRAVFQDWRFLALAGALGAACSAAYWATGGSLAAAAVAHHVPIVVWMFGLGGWQRLGFDRQGGR</sequence>
<dbReference type="OrthoDB" id="563992at2759"/>
<accession>A0A835XZ45</accession>
<reference evidence="3" key="1">
    <citation type="journal article" date="2020" name="bioRxiv">
        <title>Comparative genomics of Chlamydomonas.</title>
        <authorList>
            <person name="Craig R.J."/>
            <person name="Hasan A.R."/>
            <person name="Ness R.W."/>
            <person name="Keightley P.D."/>
        </authorList>
    </citation>
    <scope>NUCLEOTIDE SEQUENCE</scope>
    <source>
        <strain evidence="3">CCAP 11/70</strain>
    </source>
</reference>
<evidence type="ECO:0000259" key="2">
    <source>
        <dbReference type="Pfam" id="PF02517"/>
    </source>
</evidence>
<keyword evidence="1" id="KW-0472">Membrane</keyword>
<feature type="transmembrane region" description="Helical" evidence="1">
    <location>
        <begin position="128"/>
        <end position="147"/>
    </location>
</feature>
<feature type="transmembrane region" description="Helical" evidence="1">
    <location>
        <begin position="97"/>
        <end position="116"/>
    </location>
</feature>
<dbReference type="EMBL" id="JAEHOE010000043">
    <property type="protein sequence ID" value="KAG2492645.1"/>
    <property type="molecule type" value="Genomic_DNA"/>
</dbReference>
<dbReference type="GO" id="GO:0004175">
    <property type="term" value="F:endopeptidase activity"/>
    <property type="evidence" value="ECO:0007669"/>
    <property type="project" value="UniProtKB-ARBA"/>
</dbReference>
<dbReference type="AlphaFoldDB" id="A0A835XZ45"/>
<feature type="domain" description="CAAX prenyl protease 2/Lysostaphin resistance protein A-like" evidence="2">
    <location>
        <begin position="62"/>
        <end position="159"/>
    </location>
</feature>
<keyword evidence="1" id="KW-1133">Transmembrane helix</keyword>
<proteinExistence type="predicted"/>
<dbReference type="InterPro" id="IPR003675">
    <property type="entry name" value="Rce1/LyrA-like_dom"/>
</dbReference>
<dbReference type="Proteomes" id="UP000612055">
    <property type="component" value="Unassembled WGS sequence"/>
</dbReference>
<dbReference type="Pfam" id="PF02517">
    <property type="entry name" value="Rce1-like"/>
    <property type="match status" value="1"/>
</dbReference>
<feature type="transmembrane region" description="Helical" evidence="1">
    <location>
        <begin position="22"/>
        <end position="45"/>
    </location>
</feature>
<name>A0A835XZ45_9CHLO</name>
<keyword evidence="4" id="KW-1185">Reference proteome</keyword>
<dbReference type="GO" id="GO:0080120">
    <property type="term" value="P:CAAX-box protein maturation"/>
    <property type="evidence" value="ECO:0007669"/>
    <property type="project" value="UniProtKB-ARBA"/>
</dbReference>
<evidence type="ECO:0000313" key="4">
    <source>
        <dbReference type="Proteomes" id="UP000612055"/>
    </source>
</evidence>
<comment type="caution">
    <text evidence="3">The sequence shown here is derived from an EMBL/GenBank/DDBJ whole genome shotgun (WGS) entry which is preliminary data.</text>
</comment>
<evidence type="ECO:0000256" key="1">
    <source>
        <dbReference type="SAM" id="Phobius"/>
    </source>
</evidence>
<gene>
    <name evidence="3" type="ORF">HYH03_009061</name>
</gene>